<evidence type="ECO:0000313" key="3">
    <source>
        <dbReference type="Proteomes" id="UP000013827"/>
    </source>
</evidence>
<dbReference type="Proteomes" id="UP000013827">
    <property type="component" value="Unassembled WGS sequence"/>
</dbReference>
<dbReference type="AlphaFoldDB" id="A0A0D3KGR7"/>
<evidence type="ECO:0000256" key="1">
    <source>
        <dbReference type="SAM" id="MobiDB-lite"/>
    </source>
</evidence>
<dbReference type="KEGG" id="ehx:EMIHUDRAFT_227970"/>
<dbReference type="PaxDb" id="2903-EOD34952"/>
<evidence type="ECO:0000313" key="2">
    <source>
        <dbReference type="EnsemblProtists" id="EOD34952"/>
    </source>
</evidence>
<dbReference type="EnsemblProtists" id="EOD34952">
    <property type="protein sequence ID" value="EOD34952"/>
    <property type="gene ID" value="EMIHUDRAFT_227970"/>
</dbReference>
<protein>
    <submittedName>
        <fullName evidence="2">Uncharacterized protein</fullName>
    </submittedName>
</protein>
<reference evidence="3" key="1">
    <citation type="journal article" date="2013" name="Nature">
        <title>Pan genome of the phytoplankton Emiliania underpins its global distribution.</title>
        <authorList>
            <person name="Read B.A."/>
            <person name="Kegel J."/>
            <person name="Klute M.J."/>
            <person name="Kuo A."/>
            <person name="Lefebvre S.C."/>
            <person name="Maumus F."/>
            <person name="Mayer C."/>
            <person name="Miller J."/>
            <person name="Monier A."/>
            <person name="Salamov A."/>
            <person name="Young J."/>
            <person name="Aguilar M."/>
            <person name="Claverie J.M."/>
            <person name="Frickenhaus S."/>
            <person name="Gonzalez K."/>
            <person name="Herman E.K."/>
            <person name="Lin Y.C."/>
            <person name="Napier J."/>
            <person name="Ogata H."/>
            <person name="Sarno A.F."/>
            <person name="Shmutz J."/>
            <person name="Schroeder D."/>
            <person name="de Vargas C."/>
            <person name="Verret F."/>
            <person name="von Dassow P."/>
            <person name="Valentin K."/>
            <person name="Van de Peer Y."/>
            <person name="Wheeler G."/>
            <person name="Dacks J.B."/>
            <person name="Delwiche C.F."/>
            <person name="Dyhrman S.T."/>
            <person name="Glockner G."/>
            <person name="John U."/>
            <person name="Richards T."/>
            <person name="Worden A.Z."/>
            <person name="Zhang X."/>
            <person name="Grigoriev I.V."/>
            <person name="Allen A.E."/>
            <person name="Bidle K."/>
            <person name="Borodovsky M."/>
            <person name="Bowler C."/>
            <person name="Brownlee C."/>
            <person name="Cock J.M."/>
            <person name="Elias M."/>
            <person name="Gladyshev V.N."/>
            <person name="Groth M."/>
            <person name="Guda C."/>
            <person name="Hadaegh A."/>
            <person name="Iglesias-Rodriguez M.D."/>
            <person name="Jenkins J."/>
            <person name="Jones B.M."/>
            <person name="Lawson T."/>
            <person name="Leese F."/>
            <person name="Lindquist E."/>
            <person name="Lobanov A."/>
            <person name="Lomsadze A."/>
            <person name="Malik S.B."/>
            <person name="Marsh M.E."/>
            <person name="Mackinder L."/>
            <person name="Mock T."/>
            <person name="Mueller-Roeber B."/>
            <person name="Pagarete A."/>
            <person name="Parker M."/>
            <person name="Probert I."/>
            <person name="Quesneville H."/>
            <person name="Raines C."/>
            <person name="Rensing S.A."/>
            <person name="Riano-Pachon D.M."/>
            <person name="Richier S."/>
            <person name="Rokitta S."/>
            <person name="Shiraiwa Y."/>
            <person name="Soanes D.M."/>
            <person name="van der Giezen M."/>
            <person name="Wahlund T.M."/>
            <person name="Williams B."/>
            <person name="Wilson W."/>
            <person name="Wolfe G."/>
            <person name="Wurch L.L."/>
        </authorList>
    </citation>
    <scope>NUCLEOTIDE SEQUENCE</scope>
</reference>
<reference evidence="2" key="2">
    <citation type="submission" date="2024-10" db="UniProtKB">
        <authorList>
            <consortium name="EnsemblProtists"/>
        </authorList>
    </citation>
    <scope>IDENTIFICATION</scope>
</reference>
<proteinExistence type="predicted"/>
<sequence>MLELAADKVPDLMASKHYEGGRTTAAVAFNNGFSFARSRLGCYCSPPPGGSCSHVGWNPCEENGGTGWTARVLRVEEGNCLLAFPHSRTATGLAFADEWLSCAAVRRSPHQPSLPFRRGPSLADLRRARPADREAGPECPSNVGGTSASHRTAHSPGAAGDPTPRIAKCVRLAVLLNSCQAVAGMSVPHRATAPLPEPASQSAPVMLLALVVAALAAALWRTAVIASAGDSTAPTTALVASPPPVKLIAQGSTTAPGTR</sequence>
<dbReference type="KEGG" id="ehx:EMIHUDRAFT_251610"/>
<dbReference type="RefSeq" id="XP_005791367.1">
    <property type="nucleotide sequence ID" value="XM_005791310.1"/>
</dbReference>
<organism evidence="2 3">
    <name type="scientific">Emiliania huxleyi (strain CCMP1516)</name>
    <dbReference type="NCBI Taxonomy" id="280463"/>
    <lineage>
        <taxon>Eukaryota</taxon>
        <taxon>Haptista</taxon>
        <taxon>Haptophyta</taxon>
        <taxon>Prymnesiophyceae</taxon>
        <taxon>Isochrysidales</taxon>
        <taxon>Noelaerhabdaceae</taxon>
        <taxon>Emiliania</taxon>
    </lineage>
</organism>
<dbReference type="GeneID" id="17280223"/>
<feature type="region of interest" description="Disordered" evidence="1">
    <location>
        <begin position="109"/>
        <end position="162"/>
    </location>
</feature>
<dbReference type="EnsemblProtists" id="EOD38938">
    <property type="protein sequence ID" value="EOD38938"/>
    <property type="gene ID" value="EMIHUDRAFT_251610"/>
</dbReference>
<feature type="compositionally biased region" description="Basic and acidic residues" evidence="1">
    <location>
        <begin position="124"/>
        <end position="136"/>
    </location>
</feature>
<accession>A0A0D3KGR7</accession>
<dbReference type="HOGENOM" id="CLU_1075328_0_0_1"/>
<name>A0A0D3KGR7_EMIH1</name>
<dbReference type="GeneID" id="17284211"/>
<keyword evidence="3" id="KW-1185">Reference proteome</keyword>
<dbReference type="RefSeq" id="XP_005787381.1">
    <property type="nucleotide sequence ID" value="XM_005787324.1"/>
</dbReference>